<dbReference type="EMBL" id="CP021474">
    <property type="protein sequence ID" value="ARW20730.1"/>
    <property type="molecule type" value="Genomic_DNA"/>
</dbReference>
<reference evidence="3" key="5">
    <citation type="submission" date="2020-11" db="EMBL/GenBank/DDBJ databases">
        <title>Antibiotic susceptibility profiles of Pediococcus pentosaceus from various origins and their implications for the safety assessment of strains with food-technology applications.</title>
        <authorList>
            <person name="Shani N."/>
            <person name="Oberhaensli S."/>
            <person name="Arias E."/>
        </authorList>
    </citation>
    <scope>NUCLEOTIDE SEQUENCE</scope>
    <source>
        <strain evidence="4">FAM 19164</strain>
        <strain evidence="3">FAM 24207</strain>
    </source>
</reference>
<reference evidence="5 9" key="6">
    <citation type="submission" date="2023-02" db="EMBL/GenBank/DDBJ databases">
        <title>Comparative genomics and fermentation flavor characterization of five lactic acid bacteria reveal flavor biosynthesis metabolic pathways in fermented muskmelon puree.</title>
        <authorList>
            <person name="Yuan L."/>
            <person name="Li M."/>
            <person name="Xu X."/>
            <person name="Lao F."/>
            <person name="Wu J."/>
        </authorList>
    </citation>
    <scope>NUCLEOTIDE SEQUENCE [LARGE SCALE GENOMIC DNA]</scope>
    <source>
        <strain evidence="5 9">Ca-4</strain>
    </source>
</reference>
<dbReference type="EMBL" id="WENB01000002">
    <property type="protein sequence ID" value="KAF0413921.1"/>
    <property type="molecule type" value="Genomic_DNA"/>
</dbReference>
<evidence type="ECO:0000313" key="7">
    <source>
        <dbReference type="Proteomes" id="UP000472573"/>
    </source>
</evidence>
<reference evidence="2 7" key="2">
    <citation type="submission" date="2019-10" db="EMBL/GenBank/DDBJ databases">
        <authorList>
            <person name="Irmler S."/>
            <person name="Berthoud H."/>
            <person name="Roetschi A."/>
            <person name="Arias E."/>
            <person name="Shani N."/>
            <person name="Wuethrich D."/>
            <person name="Bruggmann R."/>
        </authorList>
    </citation>
    <scope>NUCLEOTIDE SEQUENCE [LARGE SCALE GENOMIC DNA]</scope>
    <source>
        <strain evidence="2 7">FAM13073</strain>
    </source>
</reference>
<accession>A0A8G1E692</accession>
<evidence type="ECO:0000313" key="5">
    <source>
        <dbReference type="EMBL" id="WEA56442.1"/>
    </source>
</evidence>
<accession>A0A0R2HEW6</accession>
<keyword evidence="7" id="KW-1185">Reference proteome</keyword>
<dbReference type="Proteomes" id="UP001214131">
    <property type="component" value="Chromosome"/>
</dbReference>
<evidence type="ECO:0000313" key="9">
    <source>
        <dbReference type="Proteomes" id="UP001214131"/>
    </source>
</evidence>
<reference evidence="1 6" key="1">
    <citation type="submission" date="2017-05" db="EMBL/GenBank/DDBJ databases">
        <title>Genome sequence of Pediococcus pentosaceus strain SRCM100892.</title>
        <authorList>
            <person name="Cho S.H."/>
        </authorList>
    </citation>
    <scope>NUCLEOTIDE SEQUENCE [LARGE SCALE GENOMIC DNA]</scope>
    <source>
        <strain evidence="1 6">SRCM100892</strain>
    </source>
</reference>
<dbReference type="EMBL" id="CP118739">
    <property type="protein sequence ID" value="WEA56442.1"/>
    <property type="molecule type" value="Genomic_DNA"/>
</dbReference>
<dbReference type="EMBL" id="JADOFP010000001">
    <property type="protein sequence ID" value="MBF7114262.1"/>
    <property type="molecule type" value="Genomic_DNA"/>
</dbReference>
<name>A0A0R2HEW6_PEDPE</name>
<evidence type="ECO:0000313" key="1">
    <source>
        <dbReference type="EMBL" id="ARW20730.1"/>
    </source>
</evidence>
<dbReference type="AlphaFoldDB" id="A0A0R2HEW6"/>
<dbReference type="RefSeq" id="WP_002834248.1">
    <property type="nucleotide sequence ID" value="NZ_BEWQ01000001.1"/>
</dbReference>
<evidence type="ECO:0000313" key="2">
    <source>
        <dbReference type="EMBL" id="KAF0413921.1"/>
    </source>
</evidence>
<gene>
    <name evidence="2" type="ORF">GBO79_03355</name>
    <name evidence="3" type="ORF">ITQ90_01755</name>
    <name evidence="4" type="ORF">ITQ97_04720</name>
    <name evidence="5" type="ORF">PWB86_04380</name>
    <name evidence="1" type="ORF">S100892_02195</name>
</gene>
<evidence type="ECO:0000313" key="6">
    <source>
        <dbReference type="Proteomes" id="UP000196118"/>
    </source>
</evidence>
<evidence type="ECO:0000313" key="3">
    <source>
        <dbReference type="EMBL" id="MBF7114262.1"/>
    </source>
</evidence>
<proteinExistence type="predicted"/>
<sequence>MELQLIKKYIAAYLSTTTTRLETVEAPMPGIKVDINGNESFFYPSANDENTFFEEYGDHIYVHVYNTETKAFTTTEK</sequence>
<protein>
    <submittedName>
        <fullName evidence="3">Uncharacterized protein</fullName>
    </submittedName>
</protein>
<organism evidence="3 8">
    <name type="scientific">Pediococcus pentosaceus</name>
    <dbReference type="NCBI Taxonomy" id="1255"/>
    <lineage>
        <taxon>Bacteria</taxon>
        <taxon>Bacillati</taxon>
        <taxon>Bacillota</taxon>
        <taxon>Bacilli</taxon>
        <taxon>Lactobacillales</taxon>
        <taxon>Lactobacillaceae</taxon>
        <taxon>Pediococcus</taxon>
    </lineage>
</organism>
<dbReference type="Proteomes" id="UP000743107">
    <property type="component" value="Unassembled WGS sequence"/>
</dbReference>
<dbReference type="Proteomes" id="UP000472573">
    <property type="component" value="Unassembled WGS sequence"/>
</dbReference>
<dbReference type="Proteomes" id="UP001194632">
    <property type="component" value="Unassembled WGS sequence"/>
</dbReference>
<dbReference type="Proteomes" id="UP000196118">
    <property type="component" value="Chromosome"/>
</dbReference>
<dbReference type="EMBL" id="JADOFV010000002">
    <property type="protein sequence ID" value="MBF7127115.1"/>
    <property type="molecule type" value="Genomic_DNA"/>
</dbReference>
<reference evidence="7" key="4">
    <citation type="submission" date="2020-03" db="EMBL/GenBank/DDBJ databases">
        <title>SpeciesPrimer: A bioinformatics pipeline dedicated to the design of qPCR primers for the quantification of bacterial species.</title>
        <authorList>
            <person name="Dreier M."/>
            <person name="Berthoud H."/>
            <person name="Shani N."/>
            <person name="Wechsler D."/>
            <person name="Junier P."/>
        </authorList>
    </citation>
    <scope>NUCLEOTIDE SEQUENCE [LARGE SCALE GENOMIC DNA]</scope>
    <source>
        <strain evidence="7">FAM13073</strain>
    </source>
</reference>
<evidence type="ECO:0000313" key="8">
    <source>
        <dbReference type="Proteomes" id="UP001194632"/>
    </source>
</evidence>
<reference evidence="2" key="3">
    <citation type="submission" date="2019-12" db="EMBL/GenBank/DDBJ databases">
        <title>SpeciesPrimer: A bioinformatics pipeline dedicated to the design of qPCR primers for the quantification of bacterial species.</title>
        <authorList>
            <person name="Dreier M."/>
            <person name="Berthoud H."/>
            <person name="Shani N."/>
            <person name="Wechsler D."/>
            <person name="Junier P."/>
        </authorList>
    </citation>
    <scope>NUCLEOTIDE SEQUENCE</scope>
    <source>
        <strain evidence="2">FAM13073</strain>
    </source>
</reference>
<evidence type="ECO:0000313" key="4">
    <source>
        <dbReference type="EMBL" id="MBF7127115.1"/>
    </source>
</evidence>